<comment type="catalytic activity">
    <reaction evidence="15 16">
        <text>DNA(n) + a 2'-deoxyribonucleoside 5'-triphosphate = DNA(n+1) + diphosphate</text>
        <dbReference type="Rhea" id="RHEA:22508"/>
        <dbReference type="Rhea" id="RHEA-COMP:17339"/>
        <dbReference type="Rhea" id="RHEA-COMP:17340"/>
        <dbReference type="ChEBI" id="CHEBI:33019"/>
        <dbReference type="ChEBI" id="CHEBI:61560"/>
        <dbReference type="ChEBI" id="CHEBI:173112"/>
        <dbReference type="EC" id="2.7.7.7"/>
    </reaction>
</comment>
<evidence type="ECO:0000313" key="19">
    <source>
        <dbReference type="EMBL" id="UQX87202.1"/>
    </source>
</evidence>
<evidence type="ECO:0000256" key="6">
    <source>
        <dbReference type="ARBA" id="ARBA00022695"/>
    </source>
</evidence>
<protein>
    <recommendedName>
        <fullName evidence="16">DNA polymerase IV</fullName>
        <shortName evidence="16">Pol IV</shortName>
        <ecNumber evidence="16">2.7.7.7</ecNumber>
    </recommendedName>
</protein>
<name>A0ABY4QVP7_9ACTN</name>
<evidence type="ECO:0000256" key="13">
    <source>
        <dbReference type="ARBA" id="ARBA00023204"/>
    </source>
</evidence>
<dbReference type="EMBL" id="CP097332">
    <property type="protein sequence ID" value="UQX87202.1"/>
    <property type="molecule type" value="Genomic_DNA"/>
</dbReference>
<dbReference type="PROSITE" id="PS50173">
    <property type="entry name" value="UMUC"/>
    <property type="match status" value="1"/>
</dbReference>
<evidence type="ECO:0000256" key="1">
    <source>
        <dbReference type="ARBA" id="ARBA00004496"/>
    </source>
</evidence>
<evidence type="ECO:0000256" key="15">
    <source>
        <dbReference type="ARBA" id="ARBA00049244"/>
    </source>
</evidence>
<dbReference type="Proteomes" id="UP001056336">
    <property type="component" value="Chromosome"/>
</dbReference>
<keyword evidence="4 16" id="KW-0963">Cytoplasm</keyword>
<dbReference type="Gene3D" id="1.10.150.20">
    <property type="entry name" value="5' to 3' exonuclease, C-terminal subdomain"/>
    <property type="match status" value="1"/>
</dbReference>
<keyword evidence="3 16" id="KW-0515">Mutator protein</keyword>
<comment type="subcellular location">
    <subcellularLocation>
        <location evidence="1 16">Cytoplasm</location>
    </subcellularLocation>
</comment>
<dbReference type="Pfam" id="PF00817">
    <property type="entry name" value="IMS"/>
    <property type="match status" value="1"/>
</dbReference>
<evidence type="ECO:0000256" key="17">
    <source>
        <dbReference type="SAM" id="MobiDB-lite"/>
    </source>
</evidence>
<evidence type="ECO:0000256" key="7">
    <source>
        <dbReference type="ARBA" id="ARBA00022705"/>
    </source>
</evidence>
<dbReference type="GO" id="GO:0003887">
    <property type="term" value="F:DNA-directed DNA polymerase activity"/>
    <property type="evidence" value="ECO:0007669"/>
    <property type="project" value="UniProtKB-EC"/>
</dbReference>
<dbReference type="HAMAP" id="MF_01113">
    <property type="entry name" value="DNApol_IV"/>
    <property type="match status" value="1"/>
</dbReference>
<reference evidence="19" key="1">
    <citation type="journal article" date="2018" name="Int. J. Syst. Evol. Microbiol.">
        <title>Jatrophihabitans telluris sp. nov., isolated from sediment soil of lava forest wetlands and the emended description of the genus Jatrophihabitans.</title>
        <authorList>
            <person name="Lee K.C."/>
            <person name="Suh M.K."/>
            <person name="Eom M.K."/>
            <person name="Kim K.K."/>
            <person name="Kim J.S."/>
            <person name="Kim D.S."/>
            <person name="Ko S.H."/>
            <person name="Shin Y.K."/>
            <person name="Lee J.S."/>
        </authorList>
    </citation>
    <scope>NUCLEOTIDE SEQUENCE</scope>
    <source>
        <strain evidence="19">N237</strain>
    </source>
</reference>
<keyword evidence="11 16" id="KW-0239">DNA-directed DNA polymerase</keyword>
<keyword evidence="20" id="KW-1185">Reference proteome</keyword>
<feature type="site" description="Substrate discrimination" evidence="16">
    <location>
        <position position="32"/>
    </location>
</feature>
<keyword evidence="5 16" id="KW-0808">Transferase</keyword>
<reference evidence="19" key="2">
    <citation type="submission" date="2022-05" db="EMBL/GenBank/DDBJ databases">
        <authorList>
            <person name="Kim J.-S."/>
            <person name="Lee K."/>
            <person name="Suh M."/>
            <person name="Eom M."/>
            <person name="Kim J.-S."/>
            <person name="Kim D.-S."/>
            <person name="Ko S.-H."/>
            <person name="Shin Y."/>
            <person name="Lee J.-S."/>
        </authorList>
    </citation>
    <scope>NUCLEOTIDE SEQUENCE</scope>
    <source>
        <strain evidence="19">N237</strain>
    </source>
</reference>
<proteinExistence type="inferred from homology"/>
<feature type="region of interest" description="Disordered" evidence="17">
    <location>
        <begin position="367"/>
        <end position="450"/>
    </location>
</feature>
<evidence type="ECO:0000256" key="8">
    <source>
        <dbReference type="ARBA" id="ARBA00022723"/>
    </source>
</evidence>
<comment type="cofactor">
    <cofactor evidence="16">
        <name>Mg(2+)</name>
        <dbReference type="ChEBI" id="CHEBI:18420"/>
    </cofactor>
    <text evidence="16">Binds 2 magnesium ions per subunit.</text>
</comment>
<dbReference type="PANTHER" id="PTHR11076">
    <property type="entry name" value="DNA REPAIR POLYMERASE UMUC / TRANSFERASE FAMILY MEMBER"/>
    <property type="match status" value="1"/>
</dbReference>
<comment type="function">
    <text evidence="14 16">Poorly processive, error-prone DNA polymerase involved in untargeted mutagenesis. Copies undamaged DNA at stalled replication forks, which arise in vivo from mismatched or misaligned primer ends. These misaligned primers can be extended by PolIV. Exhibits no 3'-5' exonuclease (proofreading) activity. May be involved in translesional synthesis, in conjunction with the beta clamp from PolIII.</text>
</comment>
<feature type="compositionally biased region" description="Basic and acidic residues" evidence="17">
    <location>
        <begin position="433"/>
        <end position="450"/>
    </location>
</feature>
<dbReference type="InterPro" id="IPR001126">
    <property type="entry name" value="UmuC"/>
</dbReference>
<dbReference type="InterPro" id="IPR043502">
    <property type="entry name" value="DNA/RNA_pol_sf"/>
</dbReference>
<dbReference type="CDD" id="cd03586">
    <property type="entry name" value="PolY_Pol_IV_kappa"/>
    <property type="match status" value="1"/>
</dbReference>
<evidence type="ECO:0000256" key="2">
    <source>
        <dbReference type="ARBA" id="ARBA00010945"/>
    </source>
</evidence>
<evidence type="ECO:0000256" key="11">
    <source>
        <dbReference type="ARBA" id="ARBA00022932"/>
    </source>
</evidence>
<comment type="similarity">
    <text evidence="2 16">Belongs to the DNA polymerase type-Y family.</text>
</comment>
<dbReference type="InterPro" id="IPR053848">
    <property type="entry name" value="IMS_HHH_1"/>
</dbReference>
<keyword evidence="8 16" id="KW-0479">Metal-binding</keyword>
<dbReference type="Gene3D" id="3.30.1490.100">
    <property type="entry name" value="DNA polymerase, Y-family, little finger domain"/>
    <property type="match status" value="1"/>
</dbReference>
<dbReference type="Gene3D" id="3.30.70.270">
    <property type="match status" value="1"/>
</dbReference>
<keyword evidence="10 16" id="KW-0460">Magnesium</keyword>
<comment type="subunit">
    <text evidence="16">Monomer.</text>
</comment>
<dbReference type="NCBIfam" id="NF002882">
    <property type="entry name" value="PRK03348.1"/>
    <property type="match status" value="1"/>
</dbReference>
<dbReference type="SUPFAM" id="SSF100879">
    <property type="entry name" value="Lesion bypass DNA polymerase (Y-family), little finger domain"/>
    <property type="match status" value="1"/>
</dbReference>
<evidence type="ECO:0000313" key="20">
    <source>
        <dbReference type="Proteomes" id="UP001056336"/>
    </source>
</evidence>
<sequence>MGRSGNLPRSAGETDGDDTGCTVLHVDMDAFFASVEIRSRPELRGRPVVVGGMEGRGVVAAASYEARRFGVHSAMSMAQALRLCPQAVVISPSRGAYTEASRAIMAIFAEFTPLVEPLSLDEAFLDVSGAIGLFGRPAEIARQIRARVLADQQLTCSVGIATIKSVAKLASSSCKPDGLRVVPRAGTLDFLHPLPVTALWGVGDKTAAPLHGLGIRTVGELAATPLDTLRRAIGVAAGEHLHALANGRDDRAVVQRAPEKSVSTDRTLAHDLQTEDEVARELLRGAGEVGERLRLNARQARTVGIKIRFADFTTITRVRTLDEPTNSSATIHEVAMQLYRELHLDRPRIRLVGVKAENLRNADEPTQLALDFPTGSPRAGMPRAGALQASAPEAGAPQAGLERDGTRADGPPHALPPAHSARTLAAPTGPVAARDHERSSRRRDRDAAAERAVDALTARFGQSTVRPASLIGMGRTANEVTRSLPAASTPVPSKSAPSDARSADQRSGSSPATAAETVKRGRIAAPTPD</sequence>
<dbReference type="NCBIfam" id="NF002677">
    <property type="entry name" value="PRK02406.1"/>
    <property type="match status" value="1"/>
</dbReference>
<evidence type="ECO:0000256" key="12">
    <source>
        <dbReference type="ARBA" id="ARBA00023125"/>
    </source>
</evidence>
<dbReference type="InterPro" id="IPR050116">
    <property type="entry name" value="DNA_polymerase-Y"/>
</dbReference>
<feature type="binding site" evidence="16">
    <location>
        <position position="27"/>
    </location>
    <ligand>
        <name>Mg(2+)</name>
        <dbReference type="ChEBI" id="CHEBI:18420"/>
    </ligand>
</feature>
<feature type="region of interest" description="Disordered" evidence="17">
    <location>
        <begin position="472"/>
        <end position="529"/>
    </location>
</feature>
<organism evidence="19 20">
    <name type="scientific">Jatrophihabitans telluris</name>
    <dbReference type="NCBI Taxonomy" id="2038343"/>
    <lineage>
        <taxon>Bacteria</taxon>
        <taxon>Bacillati</taxon>
        <taxon>Actinomycetota</taxon>
        <taxon>Actinomycetes</taxon>
        <taxon>Jatrophihabitantales</taxon>
        <taxon>Jatrophihabitantaceae</taxon>
        <taxon>Jatrophihabitans</taxon>
    </lineage>
</organism>
<feature type="domain" description="UmuC" evidence="18">
    <location>
        <begin position="23"/>
        <end position="203"/>
    </location>
</feature>
<dbReference type="NCBIfam" id="NF003015">
    <property type="entry name" value="PRK03858.1"/>
    <property type="match status" value="1"/>
</dbReference>
<evidence type="ECO:0000259" key="18">
    <source>
        <dbReference type="PROSITE" id="PS50173"/>
    </source>
</evidence>
<feature type="binding site" evidence="16">
    <location>
        <position position="121"/>
    </location>
    <ligand>
        <name>Mg(2+)</name>
        <dbReference type="ChEBI" id="CHEBI:18420"/>
    </ligand>
</feature>
<evidence type="ECO:0000256" key="3">
    <source>
        <dbReference type="ARBA" id="ARBA00022457"/>
    </source>
</evidence>
<keyword evidence="9 16" id="KW-0227">DNA damage</keyword>
<feature type="active site" evidence="16">
    <location>
        <position position="122"/>
    </location>
</feature>
<dbReference type="InterPro" id="IPR022880">
    <property type="entry name" value="DNApol_IV"/>
</dbReference>
<accession>A0ABY4QVP7</accession>
<evidence type="ECO:0000256" key="16">
    <source>
        <dbReference type="HAMAP-Rule" id="MF_01113"/>
    </source>
</evidence>
<evidence type="ECO:0000256" key="5">
    <source>
        <dbReference type="ARBA" id="ARBA00022679"/>
    </source>
</evidence>
<evidence type="ECO:0000256" key="14">
    <source>
        <dbReference type="ARBA" id="ARBA00025589"/>
    </source>
</evidence>
<evidence type="ECO:0000256" key="4">
    <source>
        <dbReference type="ARBA" id="ARBA00022490"/>
    </source>
</evidence>
<keyword evidence="12 16" id="KW-0238">DNA-binding</keyword>
<dbReference type="PANTHER" id="PTHR11076:SF33">
    <property type="entry name" value="DNA POLYMERASE KAPPA"/>
    <property type="match status" value="1"/>
</dbReference>
<dbReference type="InterPro" id="IPR036775">
    <property type="entry name" value="DNA_pol_Y-fam_lit_finger_sf"/>
</dbReference>
<evidence type="ECO:0000256" key="9">
    <source>
        <dbReference type="ARBA" id="ARBA00022763"/>
    </source>
</evidence>
<keyword evidence="6 16" id="KW-0548">Nucleotidyltransferase</keyword>
<dbReference type="SUPFAM" id="SSF56672">
    <property type="entry name" value="DNA/RNA polymerases"/>
    <property type="match status" value="1"/>
</dbReference>
<dbReference type="Pfam" id="PF21999">
    <property type="entry name" value="IMS_HHH_1"/>
    <property type="match status" value="1"/>
</dbReference>
<dbReference type="EC" id="2.7.7.7" evidence="16"/>
<keyword evidence="13 16" id="KW-0234">DNA repair</keyword>
<evidence type="ECO:0000256" key="10">
    <source>
        <dbReference type="ARBA" id="ARBA00022842"/>
    </source>
</evidence>
<dbReference type="InterPro" id="IPR017961">
    <property type="entry name" value="DNA_pol_Y-fam_little_finger"/>
</dbReference>
<dbReference type="Gene3D" id="3.40.1170.60">
    <property type="match status" value="1"/>
</dbReference>
<dbReference type="InterPro" id="IPR043128">
    <property type="entry name" value="Rev_trsase/Diguanyl_cyclase"/>
</dbReference>
<dbReference type="Pfam" id="PF11799">
    <property type="entry name" value="IMS_C"/>
    <property type="match status" value="1"/>
</dbReference>
<gene>
    <name evidence="16" type="primary">dinB</name>
    <name evidence="19" type="ORF">M6D93_12930</name>
</gene>
<keyword evidence="7 16" id="KW-0235">DNA replication</keyword>